<comment type="cofactor">
    <cofactor evidence="1">
        <name>heme b</name>
        <dbReference type="ChEBI" id="CHEBI:60344"/>
    </cofactor>
</comment>
<dbReference type="PANTHER" id="PTHR23289:SF2">
    <property type="entry name" value="CYTOCHROME C OXIDASE ASSEMBLY PROTEIN COX15 HOMOLOG"/>
    <property type="match status" value="1"/>
</dbReference>
<comment type="pathway">
    <text evidence="10">Porphyrin-containing compound metabolism; heme A biosynthesis; heme A from heme O: step 1/1.</text>
</comment>
<evidence type="ECO:0000256" key="10">
    <source>
        <dbReference type="ARBA" id="ARBA00044501"/>
    </source>
</evidence>
<evidence type="ECO:0000256" key="2">
    <source>
        <dbReference type="ARBA" id="ARBA00004141"/>
    </source>
</evidence>
<dbReference type="PANTHER" id="PTHR23289">
    <property type="entry name" value="CYTOCHROME C OXIDASE ASSEMBLY PROTEIN COX15"/>
    <property type="match status" value="1"/>
</dbReference>
<evidence type="ECO:0000256" key="5">
    <source>
        <dbReference type="ARBA" id="ARBA00022989"/>
    </source>
</evidence>
<comment type="subcellular location">
    <subcellularLocation>
        <location evidence="2">Membrane</location>
        <topology evidence="2">Multi-pass membrane protein</topology>
    </subcellularLocation>
</comment>
<keyword evidence="4" id="KW-0479">Metal-binding</keyword>
<sequence>LIGWWMVKSGLDPSNNSNEQVPRVSQYRLATHLTMAFVLYTICLWTGLSHVLTPVDVSY</sequence>
<proteinExistence type="predicted"/>
<keyword evidence="7" id="KW-0408">Iron</keyword>
<comment type="catalytic activity">
    <reaction evidence="11">
        <text>Fe(II)-heme o + 2 A + H2O = Fe(II)-heme a + 2 AH2</text>
        <dbReference type="Rhea" id="RHEA:63388"/>
        <dbReference type="ChEBI" id="CHEBI:13193"/>
        <dbReference type="ChEBI" id="CHEBI:15377"/>
        <dbReference type="ChEBI" id="CHEBI:17499"/>
        <dbReference type="ChEBI" id="CHEBI:60530"/>
        <dbReference type="ChEBI" id="CHEBI:61715"/>
        <dbReference type="EC" id="1.17.99.9"/>
    </reaction>
    <physiologicalReaction direction="left-to-right" evidence="11">
        <dbReference type="Rhea" id="RHEA:63389"/>
    </physiologicalReaction>
</comment>
<dbReference type="GO" id="GO:0005743">
    <property type="term" value="C:mitochondrial inner membrane"/>
    <property type="evidence" value="ECO:0007669"/>
    <property type="project" value="TreeGrafter"/>
</dbReference>
<dbReference type="InterPro" id="IPR023754">
    <property type="entry name" value="HemeA_Synthase_type2"/>
</dbReference>
<dbReference type="Pfam" id="PF02628">
    <property type="entry name" value="COX15-CtaA"/>
    <property type="match status" value="1"/>
</dbReference>
<dbReference type="InterPro" id="IPR003780">
    <property type="entry name" value="COX15/CtaA_fam"/>
</dbReference>
<dbReference type="GO" id="GO:0006784">
    <property type="term" value="P:heme A biosynthetic process"/>
    <property type="evidence" value="ECO:0007669"/>
    <property type="project" value="InterPro"/>
</dbReference>
<evidence type="ECO:0000256" key="6">
    <source>
        <dbReference type="ARBA" id="ARBA00023002"/>
    </source>
</evidence>
<organism evidence="13">
    <name type="scientific">Anisakis simplex</name>
    <name type="common">Herring worm</name>
    <dbReference type="NCBI Taxonomy" id="6269"/>
    <lineage>
        <taxon>Eukaryota</taxon>
        <taxon>Metazoa</taxon>
        <taxon>Ecdysozoa</taxon>
        <taxon>Nematoda</taxon>
        <taxon>Chromadorea</taxon>
        <taxon>Rhabditida</taxon>
        <taxon>Spirurina</taxon>
        <taxon>Ascaridomorpha</taxon>
        <taxon>Ascaridoidea</taxon>
        <taxon>Anisakidae</taxon>
        <taxon>Anisakis</taxon>
        <taxon>Anisakis simplex complex</taxon>
    </lineage>
</organism>
<evidence type="ECO:0000256" key="12">
    <source>
        <dbReference type="SAM" id="Phobius"/>
    </source>
</evidence>
<dbReference type="GO" id="GO:0046872">
    <property type="term" value="F:metal ion binding"/>
    <property type="evidence" value="ECO:0007669"/>
    <property type="project" value="UniProtKB-KW"/>
</dbReference>
<accession>A0A0M3JID4</accession>
<evidence type="ECO:0000256" key="8">
    <source>
        <dbReference type="ARBA" id="ARBA00023133"/>
    </source>
</evidence>
<keyword evidence="6" id="KW-0560">Oxidoreductase</keyword>
<reference evidence="13" key="1">
    <citation type="submission" date="2017-02" db="UniProtKB">
        <authorList>
            <consortium name="WormBaseParasite"/>
        </authorList>
    </citation>
    <scope>IDENTIFICATION</scope>
</reference>
<keyword evidence="5 12" id="KW-1133">Transmembrane helix</keyword>
<dbReference type="GO" id="GO:0016653">
    <property type="term" value="F:oxidoreductase activity, acting on NAD(P)H, heme protein as acceptor"/>
    <property type="evidence" value="ECO:0007669"/>
    <property type="project" value="TreeGrafter"/>
</dbReference>
<dbReference type="WBParaSite" id="ASIM_0000740001-mRNA-1">
    <property type="protein sequence ID" value="ASIM_0000740001-mRNA-1"/>
    <property type="gene ID" value="ASIM_0000740001"/>
</dbReference>
<feature type="transmembrane region" description="Helical" evidence="12">
    <location>
        <begin position="33"/>
        <end position="52"/>
    </location>
</feature>
<evidence type="ECO:0000256" key="11">
    <source>
        <dbReference type="ARBA" id="ARBA00048044"/>
    </source>
</evidence>
<evidence type="ECO:0000256" key="3">
    <source>
        <dbReference type="ARBA" id="ARBA00022692"/>
    </source>
</evidence>
<protein>
    <submittedName>
        <fullName evidence="13">Cytochrome c oxidase assembly protein COX15 homolog (inferred by orthology to a human protein)</fullName>
    </submittedName>
</protein>
<evidence type="ECO:0000313" key="13">
    <source>
        <dbReference type="WBParaSite" id="ASIM_0000740001-mRNA-1"/>
    </source>
</evidence>
<keyword evidence="9 12" id="KW-0472">Membrane</keyword>
<keyword evidence="8" id="KW-0350">Heme biosynthesis</keyword>
<name>A0A0M3JID4_ANISI</name>
<evidence type="ECO:0000256" key="9">
    <source>
        <dbReference type="ARBA" id="ARBA00023136"/>
    </source>
</evidence>
<evidence type="ECO:0000256" key="4">
    <source>
        <dbReference type="ARBA" id="ARBA00022723"/>
    </source>
</evidence>
<evidence type="ECO:0000256" key="7">
    <source>
        <dbReference type="ARBA" id="ARBA00023004"/>
    </source>
</evidence>
<evidence type="ECO:0000256" key="1">
    <source>
        <dbReference type="ARBA" id="ARBA00001970"/>
    </source>
</evidence>
<dbReference type="AlphaFoldDB" id="A0A0M3JID4"/>
<keyword evidence="3 12" id="KW-0812">Transmembrane</keyword>
<dbReference type="GO" id="GO:0120547">
    <property type="term" value="F:heme A synthase activity"/>
    <property type="evidence" value="ECO:0007669"/>
    <property type="project" value="UniProtKB-EC"/>
</dbReference>